<evidence type="ECO:0000313" key="4">
    <source>
        <dbReference type="Proteomes" id="UP000567179"/>
    </source>
</evidence>
<evidence type="ECO:0000313" key="3">
    <source>
        <dbReference type="EMBL" id="KAF5322026.1"/>
    </source>
</evidence>
<proteinExistence type="predicted"/>
<dbReference type="EMBL" id="JAACJJ010000028">
    <property type="protein sequence ID" value="KAF5322026.1"/>
    <property type="molecule type" value="Genomic_DNA"/>
</dbReference>
<feature type="coiled-coil region" evidence="1">
    <location>
        <begin position="213"/>
        <end position="240"/>
    </location>
</feature>
<protein>
    <submittedName>
        <fullName evidence="3">Uncharacterized protein</fullName>
    </submittedName>
</protein>
<dbReference type="AlphaFoldDB" id="A0A8H5BF84"/>
<dbReference type="OrthoDB" id="2793621at2759"/>
<dbReference type="Proteomes" id="UP000567179">
    <property type="component" value="Unassembled WGS sequence"/>
</dbReference>
<reference evidence="3 4" key="1">
    <citation type="journal article" date="2020" name="ISME J.">
        <title>Uncovering the hidden diversity of litter-decomposition mechanisms in mushroom-forming fungi.</title>
        <authorList>
            <person name="Floudas D."/>
            <person name="Bentzer J."/>
            <person name="Ahren D."/>
            <person name="Johansson T."/>
            <person name="Persson P."/>
            <person name="Tunlid A."/>
        </authorList>
    </citation>
    <scope>NUCLEOTIDE SEQUENCE [LARGE SCALE GENOMIC DNA]</scope>
    <source>
        <strain evidence="3 4">CBS 101986</strain>
    </source>
</reference>
<accession>A0A8H5BF84</accession>
<comment type="caution">
    <text evidence="3">The sequence shown here is derived from an EMBL/GenBank/DDBJ whole genome shotgun (WGS) entry which is preliminary data.</text>
</comment>
<gene>
    <name evidence="3" type="ORF">D9619_002124</name>
</gene>
<organism evidence="3 4">
    <name type="scientific">Psilocybe cf. subviscida</name>
    <dbReference type="NCBI Taxonomy" id="2480587"/>
    <lineage>
        <taxon>Eukaryota</taxon>
        <taxon>Fungi</taxon>
        <taxon>Dikarya</taxon>
        <taxon>Basidiomycota</taxon>
        <taxon>Agaricomycotina</taxon>
        <taxon>Agaricomycetes</taxon>
        <taxon>Agaricomycetidae</taxon>
        <taxon>Agaricales</taxon>
        <taxon>Agaricineae</taxon>
        <taxon>Strophariaceae</taxon>
        <taxon>Psilocybe</taxon>
    </lineage>
</organism>
<keyword evidence="4" id="KW-1185">Reference proteome</keyword>
<evidence type="ECO:0000256" key="2">
    <source>
        <dbReference type="SAM" id="MobiDB-lite"/>
    </source>
</evidence>
<evidence type="ECO:0000256" key="1">
    <source>
        <dbReference type="SAM" id="Coils"/>
    </source>
</evidence>
<name>A0A8H5BF84_9AGAR</name>
<keyword evidence="1" id="KW-0175">Coiled coil</keyword>
<feature type="region of interest" description="Disordered" evidence="2">
    <location>
        <begin position="142"/>
        <end position="190"/>
    </location>
</feature>
<sequence length="280" mass="31606">MLNVSRTSVSEEWLVDAIRVGKPHRAHKSLDTHNTVEDKHYRDSSSSINSDLFPELLPWLALMNQPKSPCTQNIPSDISLSRRESGDIETVLDVAFSLSMVLDPSSLHFGFDCSCLAGLDDLLIYSPLDAFEECCWAEVAEDSPVSEPPQSPIIFDRVTPTSRPRRSESERPQWIAPLATSDSSDESDSDYDSFMTFKEDVAQAAIIGHSSMKEKFAVVLEDFEEELDTYDDEKKSFIHLPPHVVLRHQESVNYFPIPNVPPRRSMPSRLASFCANLRHH</sequence>